<dbReference type="Proteomes" id="UP000022910">
    <property type="component" value="Unassembled WGS sequence"/>
</dbReference>
<keyword evidence="3" id="KW-1185">Reference proteome</keyword>
<dbReference type="AlphaFoldDB" id="A0A015JU85"/>
<name>A0A015JU85_RHIIW</name>
<organism evidence="2 3">
    <name type="scientific">Rhizophagus irregularis (strain DAOM 197198w)</name>
    <name type="common">Glomus intraradices</name>
    <dbReference type="NCBI Taxonomy" id="1432141"/>
    <lineage>
        <taxon>Eukaryota</taxon>
        <taxon>Fungi</taxon>
        <taxon>Fungi incertae sedis</taxon>
        <taxon>Mucoromycota</taxon>
        <taxon>Glomeromycotina</taxon>
        <taxon>Glomeromycetes</taxon>
        <taxon>Glomerales</taxon>
        <taxon>Glomeraceae</taxon>
        <taxon>Rhizophagus</taxon>
    </lineage>
</organism>
<comment type="caution">
    <text evidence="2">The sequence shown here is derived from an EMBL/GenBank/DDBJ whole genome shotgun (WGS) entry which is preliminary data.</text>
</comment>
<proteinExistence type="predicted"/>
<dbReference type="EMBL" id="JEMT01014839">
    <property type="protein sequence ID" value="EXX73127.1"/>
    <property type="molecule type" value="Genomic_DNA"/>
</dbReference>
<dbReference type="HOGENOM" id="CLU_352381_0_0_1"/>
<reference evidence="2 3" key="1">
    <citation type="submission" date="2014-02" db="EMBL/GenBank/DDBJ databases">
        <title>Single nucleus genome sequencing reveals high similarity among nuclei of an endomycorrhizal fungus.</title>
        <authorList>
            <person name="Lin K."/>
            <person name="Geurts R."/>
            <person name="Zhang Z."/>
            <person name="Limpens E."/>
            <person name="Saunders D.G."/>
            <person name="Mu D."/>
            <person name="Pang E."/>
            <person name="Cao H."/>
            <person name="Cha H."/>
            <person name="Lin T."/>
            <person name="Zhou Q."/>
            <person name="Shang Y."/>
            <person name="Li Y."/>
            <person name="Ivanov S."/>
            <person name="Sharma T."/>
            <person name="Velzen R.V."/>
            <person name="Ruijter N.D."/>
            <person name="Aanen D.K."/>
            <person name="Win J."/>
            <person name="Kamoun S."/>
            <person name="Bisseling T."/>
            <person name="Huang S."/>
        </authorList>
    </citation>
    <scope>NUCLEOTIDE SEQUENCE [LARGE SCALE GENOMIC DNA]</scope>
    <source>
        <strain evidence="3">DAOM197198w</strain>
    </source>
</reference>
<feature type="domain" description="DUF7431" evidence="1">
    <location>
        <begin position="542"/>
        <end position="777"/>
    </location>
</feature>
<evidence type="ECO:0000313" key="3">
    <source>
        <dbReference type="Proteomes" id="UP000022910"/>
    </source>
</evidence>
<sequence>MSTGKNISVKVTGEDGRSSLLRLNIEDKLEIIRKILEEDEKIIMNDKLSFLWSTDSSDIKDAKKVTRGEESDLILKDIIKNNTLYLIPNPTTKKNIRAKVAGEDGRSSLLRLNIEDKLEIIRKILEEDEKIRMNDKLSFLWSTDSSDIKDAKKVTRDEESDTILKDIIKNNTLCLIPDLTKKNIRVKVVGDDNRSLLLRLNIGDKLERIRKILEEDENIKMDNKLSFSRSINYSDVVTRNEESDLILVNIIKNNTLCLIPEKIRVKVVEDDDRISLLQLNIESKLEIIRKKLEEDENIKMDDNLLFSRSIDSSDIKDAKKVTRNEEFDLSLRDIIKNNNTLYLIKKDDYTDFKDRLKLGYGRILTPNKINIEISKEEVCTMEIIVLDNGGDKKVGDFSDFRTKKGWANKISMFFDGKVKMTNYGPVGLPLHDDTISQKQKFTKVPKITLKLDKFQPKHNFIKEVEKALKSENFDKIYEDFGQFIPTEVTLGGLYYYETSPNITLTEERNTWECIEFRNPKSIFEILNKRLRKKLYKFFGKKILYGNYISRTCHLEYGKKEIVNLPLEGKFREIINNEKADCSIFAEVVDEEEKKNDFINCQIYYPQNEKPQLIIHCFQKNKQTLRRLKIGFIVVGYDIHFNPNNFNDLNKTKLEVLKNTRLFESESPFLGIPVLKELNDEPIVVMHYFSKNNENNIEANVFSYNLRKKQYVESSNFNFHVLKIKTSRKKKDYETEKNSVNQDYISACFKNGVFLKLVTCKCNKSYIKKISKSKNCIPCENISGIS</sequence>
<accession>A0A015JU85</accession>
<dbReference type="InterPro" id="IPR055854">
    <property type="entry name" value="DUF7431"/>
</dbReference>
<gene>
    <name evidence="2" type="ORF">RirG_063040</name>
</gene>
<protein>
    <recommendedName>
        <fullName evidence="1">DUF7431 domain-containing protein</fullName>
    </recommendedName>
</protein>
<evidence type="ECO:0000259" key="1">
    <source>
        <dbReference type="Pfam" id="PF24209"/>
    </source>
</evidence>
<dbReference type="OrthoDB" id="2323167at2759"/>
<dbReference type="Pfam" id="PF24209">
    <property type="entry name" value="DUF7431"/>
    <property type="match status" value="1"/>
</dbReference>
<evidence type="ECO:0000313" key="2">
    <source>
        <dbReference type="EMBL" id="EXX73127.1"/>
    </source>
</evidence>